<protein>
    <submittedName>
        <fullName evidence="3">Type 1 fimbrial protein</fullName>
    </submittedName>
</protein>
<accession>A0ABM7RQU1</accession>
<dbReference type="Proteomes" id="UP000218595">
    <property type="component" value="Chromosome"/>
</dbReference>
<dbReference type="InterPro" id="IPR036937">
    <property type="entry name" value="Adhesion_dom_fimbrial_sf"/>
</dbReference>
<dbReference type="SUPFAM" id="SSF49401">
    <property type="entry name" value="Bacterial adhesins"/>
    <property type="match status" value="1"/>
</dbReference>
<dbReference type="InterPro" id="IPR000259">
    <property type="entry name" value="Adhesion_dom_fimbrial"/>
</dbReference>
<feature type="chain" id="PRO_5045705488" evidence="1">
    <location>
        <begin position="26"/>
        <end position="361"/>
    </location>
</feature>
<dbReference type="PANTHER" id="PTHR33420:SF4">
    <property type="entry name" value="FIMBRIAL-LIKE PROTEIN FIMF"/>
    <property type="match status" value="1"/>
</dbReference>
<keyword evidence="1" id="KW-0732">Signal</keyword>
<gene>
    <name evidence="3" type="ORF">LAB08_R26900</name>
</gene>
<keyword evidence="4" id="KW-1185">Reference proteome</keyword>
<evidence type="ECO:0000313" key="3">
    <source>
        <dbReference type="EMBL" id="BCX68050.1"/>
    </source>
</evidence>
<feature type="domain" description="Fimbrial-type adhesion" evidence="2">
    <location>
        <begin position="208"/>
        <end position="361"/>
    </location>
</feature>
<organism evidence="3 4">
    <name type="scientific">Pseudomonas izuensis</name>
    <dbReference type="NCBI Taxonomy" id="2684212"/>
    <lineage>
        <taxon>Bacteria</taxon>
        <taxon>Pseudomonadati</taxon>
        <taxon>Pseudomonadota</taxon>
        <taxon>Gammaproteobacteria</taxon>
        <taxon>Pseudomonadales</taxon>
        <taxon>Pseudomonadaceae</taxon>
        <taxon>Pseudomonas</taxon>
    </lineage>
</organism>
<dbReference type="Pfam" id="PF00419">
    <property type="entry name" value="Fimbrial"/>
    <property type="match status" value="1"/>
</dbReference>
<dbReference type="InterPro" id="IPR008966">
    <property type="entry name" value="Adhesion_dom_sf"/>
</dbReference>
<feature type="signal peptide" evidence="1">
    <location>
        <begin position="1"/>
        <end position="25"/>
    </location>
</feature>
<evidence type="ECO:0000256" key="1">
    <source>
        <dbReference type="SAM" id="SignalP"/>
    </source>
</evidence>
<evidence type="ECO:0000313" key="4">
    <source>
        <dbReference type="Proteomes" id="UP000218595"/>
    </source>
</evidence>
<proteinExistence type="predicted"/>
<name>A0ABM7RQU1_9PSED</name>
<dbReference type="Gene3D" id="2.60.40.3310">
    <property type="match status" value="1"/>
</dbReference>
<dbReference type="Gene3D" id="2.60.40.1090">
    <property type="entry name" value="Fimbrial-type adhesion domain"/>
    <property type="match status" value="1"/>
</dbReference>
<dbReference type="EMBL" id="AP017423">
    <property type="protein sequence ID" value="BCX68050.1"/>
    <property type="molecule type" value="Genomic_DNA"/>
</dbReference>
<dbReference type="PANTHER" id="PTHR33420">
    <property type="entry name" value="FIMBRIAL SUBUNIT ELFA-RELATED"/>
    <property type="match status" value="1"/>
</dbReference>
<sequence>MNSAIHHLLRTATLAASCMAPLAMANTCSWNIGGPAMMNYQRNMGTLYVPRDARVGAVIGTVDLNHSTPNNAGLRVECHNDGTRRLDFNARATAPIFPGPLEPINGEDVTGKVLQTNIPGVGVRVKLGFPLNGLADNSFVPIGDPTVPYDGFNERNLLTPIALNNLSNRVTLIKTGPLPPGPHTLDGSELFSGHFTDMGKAFGYGMIGTIIQAQCTVGANPVSADPVQLGDWDTADFTGPGFSTPAVPFSITLSACETDPGGTIATANIRLEGVKGSAPIGPTTSGIFSLTSDSDAKGLGIQVLKADGITPMELETEVPLIAISPGTTVLNFNARFYQTQDSSAVRPGLAKGALGFTLTYK</sequence>
<reference evidence="3 4" key="1">
    <citation type="submission" date="2016-04" db="EMBL/GenBank/DDBJ databases">
        <title>Complete genome sequence of Pseudomonas sp. LAB-08 isolated from TCE contaminated aquifer soil.</title>
        <authorList>
            <person name="Dohra H."/>
            <person name="Suzuki K."/>
            <person name="Fatma A."/>
            <person name="Inuzuka Y."/>
            <person name="Honjo M."/>
            <person name="Tashiro Y."/>
            <person name="Futamata H."/>
        </authorList>
    </citation>
    <scope>NUCLEOTIDE SEQUENCE [LARGE SCALE GENOMIC DNA]</scope>
    <source>
        <strain evidence="3 4">LAB-08</strain>
    </source>
</reference>
<evidence type="ECO:0000259" key="2">
    <source>
        <dbReference type="Pfam" id="PF00419"/>
    </source>
</evidence>
<dbReference type="InterPro" id="IPR050263">
    <property type="entry name" value="Bact_Fimbrial_Adh_Pro"/>
</dbReference>